<organism evidence="1">
    <name type="scientific">marine metagenome</name>
    <dbReference type="NCBI Taxonomy" id="408172"/>
    <lineage>
        <taxon>unclassified sequences</taxon>
        <taxon>metagenomes</taxon>
        <taxon>ecological metagenomes</taxon>
    </lineage>
</organism>
<name>A0A382GIE8_9ZZZZ</name>
<dbReference type="AlphaFoldDB" id="A0A382GIE8"/>
<reference evidence="1" key="1">
    <citation type="submission" date="2018-05" db="EMBL/GenBank/DDBJ databases">
        <authorList>
            <person name="Lanie J.A."/>
            <person name="Ng W.-L."/>
            <person name="Kazmierczak K.M."/>
            <person name="Andrzejewski T.M."/>
            <person name="Davidsen T.M."/>
            <person name="Wayne K.J."/>
            <person name="Tettelin H."/>
            <person name="Glass J.I."/>
            <person name="Rusch D."/>
            <person name="Podicherti R."/>
            <person name="Tsui H.-C.T."/>
            <person name="Winkler M.E."/>
        </authorList>
    </citation>
    <scope>NUCLEOTIDE SEQUENCE</scope>
</reference>
<evidence type="ECO:0000313" key="1">
    <source>
        <dbReference type="EMBL" id="SVB74936.1"/>
    </source>
</evidence>
<dbReference type="SUPFAM" id="SSF52402">
    <property type="entry name" value="Adenine nucleotide alpha hydrolases-like"/>
    <property type="match status" value="1"/>
</dbReference>
<feature type="non-terminal residue" evidence="1">
    <location>
        <position position="96"/>
    </location>
</feature>
<sequence length="96" mass="10994">MTATTSHEPYRICTRCLYDTSIPEIQFDELGVCNFCKVHDEMEKLYPLNADGRYMLEQVVEKIKRAGKRKNYDCVVGVSGGRDSTYTMYQAVKLGL</sequence>
<dbReference type="EMBL" id="UINC01055724">
    <property type="protein sequence ID" value="SVB74936.1"/>
    <property type="molecule type" value="Genomic_DNA"/>
</dbReference>
<evidence type="ECO:0008006" key="2">
    <source>
        <dbReference type="Google" id="ProtNLM"/>
    </source>
</evidence>
<gene>
    <name evidence="1" type="ORF">METZ01_LOCUS227790</name>
</gene>
<accession>A0A382GIE8</accession>
<proteinExistence type="predicted"/>
<protein>
    <recommendedName>
        <fullName evidence="2">NAD/GMP synthase domain-containing protein</fullName>
    </recommendedName>
</protein>